<feature type="compositionally biased region" description="Pro residues" evidence="8">
    <location>
        <begin position="774"/>
        <end position="790"/>
    </location>
</feature>
<reference evidence="15 16" key="1">
    <citation type="journal article" date="2015" name="Fungal Genet. Biol.">
        <title>Evolution of novel wood decay mechanisms in Agaricales revealed by the genome sequences of Fistulina hepatica and Cylindrobasidium torrendii.</title>
        <authorList>
            <person name="Floudas D."/>
            <person name="Held B.W."/>
            <person name="Riley R."/>
            <person name="Nagy L.G."/>
            <person name="Koehler G."/>
            <person name="Ransdell A.S."/>
            <person name="Younus H."/>
            <person name="Chow J."/>
            <person name="Chiniquy J."/>
            <person name="Lipzen A."/>
            <person name="Tritt A."/>
            <person name="Sun H."/>
            <person name="Haridas S."/>
            <person name="LaButti K."/>
            <person name="Ohm R.A."/>
            <person name="Kues U."/>
            <person name="Blanchette R.A."/>
            <person name="Grigoriev I.V."/>
            <person name="Minto R.E."/>
            <person name="Hibbett D.S."/>
        </authorList>
    </citation>
    <scope>NUCLEOTIDE SEQUENCE [LARGE SCALE GENOMIC DNA]</scope>
    <source>
        <strain evidence="15 16">ATCC 64428</strain>
    </source>
</reference>
<feature type="compositionally biased region" description="Acidic residues" evidence="8">
    <location>
        <begin position="1493"/>
        <end position="1502"/>
    </location>
</feature>
<feature type="domain" description="EF-hand" evidence="13">
    <location>
        <begin position="288"/>
        <end position="323"/>
    </location>
</feature>
<dbReference type="Proteomes" id="UP000054144">
    <property type="component" value="Unassembled WGS sequence"/>
</dbReference>
<gene>
    <name evidence="15" type="ORF">FISHEDRAFT_75585</name>
</gene>
<feature type="region of interest" description="Disordered" evidence="8">
    <location>
        <begin position="865"/>
        <end position="1210"/>
    </location>
</feature>
<dbReference type="Pfam" id="PF00621">
    <property type="entry name" value="RhoGEF"/>
    <property type="match status" value="1"/>
</dbReference>
<feature type="compositionally biased region" description="Polar residues" evidence="8">
    <location>
        <begin position="1630"/>
        <end position="1648"/>
    </location>
</feature>
<feature type="compositionally biased region" description="Basic and acidic residues" evidence="8">
    <location>
        <begin position="865"/>
        <end position="883"/>
    </location>
</feature>
<accession>A0A0D7A6Z0</accession>
<sequence>MSQWQGGYQYPVQTGYPGQQQFQQQQPPQLQQAQPTFSSQPNLLSQPTGFAGAQPRLLSQQTGFPGMQQRAMGIQNTSVGVGLGTGFAGGMQGQGLQAQTGFPGGYRQAPPPPVPPIPSQFQSQANATLSAPSLQQPTHFLSPSPAMGGQGLGMQPGLTAQPTGFPAGGLLSQPTGFPTARPLVAQPTGFVDPRLQMISSTFMPVNTNAPYSASGLPQLPSQQLQGGLTLQQSFQQHNEQRGSAPRISWALSKTEKKSYDQIFRAWDTYNTGFISGPTALEVFGQSGLDKADLAKIWSLADGDDRGKLNISEFHVAMALIYRRLSGNPIPDTLPPELVPPSAKDLDSSVNFVKDILRHESRDGTPNPDGTPMSLMKDRSFHSNGGQDSTRDATIYRHNDTAEHVYQPRSRHVNRDAVRAKGDLDNKAMDLEDMKRQLESTAAMLDAHEEKTEEDDRLDREMDDLRYQVKRVTEDIEYATRRGNQDERRRLERESLQLLHEKIPALQRRIKDRDERREREKREWARERDRRNGRFGMSRGHNEGRRYEDDRGYDRPRSRAAGGDYDRPSSRAGADYDRPSSHEDYGSYNRDRPRSRAEYDRPRSSIGDRERNRDRDRDRDYNRDRDSGRDYDRDRDEDRDRDHPRDQDRPASAVPDRMRPTAPPMERKSSVPMTAEERRAFAQQEAQRRIQARMAALGVTSPSPATPSVEPTIDTSVEDRLVQEKKEAEEKARQAEKEAEVREVKRRERIQREGGKTPTNETPVVPAPVAQPVQLPSPPTLTQAPAPPPPQLAMAPAAPKRAPAPPPPRKGRAPPPPAPSPRGSRATAPAPPPAAPAVVVPDPEEEVLKAREAAILQTREARTAKLRQLEEEERREREEEERYNARLQSLRSKTVTMATPPPPAAEVASPPPPPPFQAASPPAPVPPPPPVPSAAVAPLAATPASEKSTNPFSKLINQGASSPSSASVRSTNPWATPTAAEAFTPPPAPAASLAPPTPPTAPAPPAAEAVPRAATVPPPVKASYHTAPSGDDSDWDEIVEKDGQSDSSDDEEFLTRDSRKNIAAALFGGSGGGGGGMMSRPASTPATVPAMSTPPPAAPPASLPPPLAAVIPPPPPASMGVLLPAPQTIGGPPPPPPPPADFATAAPPSSTPGDRGALLSSIQGGLKLRKAHTVDKSGPQVSGKVLGDEAPPAHINTSNPVPSPSPPQASTVSLPAVVAAPQFTVPPPPPLSMESQASGHSYRESVDWYADMAAGGPPPSSLPNLPPMQEEPEDVAPAAAPVPDIRIQDDDAVSSAVDAFADIDRTIEFRARTLYAYQAQGPDDLHFQDNMTLLVNPSKTGGDWWYGRLVSSGQAGLFPKAYVQEFTPFKAHAMYDYTATNPDELSLSEGREVSVVDTTEDQDWWKVEEGGSVFIVPAAYVELVEATDAAGLSKSPTMLKTSNKVGSSVVRTSVVDIAASTHQEASTTCEQQREGASVQRVQSLKPELRANENGADDDGDDSDSSSSSEYLSFDDIDDEQNDSNAKALERAARERERCMVLEAAGLVVQQDATRRPPPRPSRRLAPVLPVGKTSSSLELPLTKELPMLPPDEPLAENVDPAQHLDDAFQRYESFKKESRVSIVSTASSDALTMSPTGSLQATHSPTPSLQREEGKSHSSFLHFLNKIKSSDTPEKRLLTISAPVLQSESSSRSGSETPAFGSSWASLVDFSALEGIPADERKRQEVIFELIATEGAYVRDLQLIVEVFYSSMLPLLDRKAVAVVFANIEDILLANTVFLSSIEERQKDCRLYIDRIGDILEDHMRKMDIYLEYCANQSNAIKVLQSLRSSNPELASHLQRIQDEDPSVRSLDLSSYLLEPMQRLTRYPLLIKKILRYTEEGTGEWTTIHRALATSEKILNCINETIRTQESHKRLQALSENLWIGQGRLDLTAPTQFMGARKILKEGPLTKAKSGRKLLGILCNDVLVLTDQSGKSLYRLPIRLSETEVKDSWSRDVMTFQLATSSYQHHDVIAFRAISERECQLWVQAVETAIRKCRTAQRRAQRKVHSAT</sequence>
<evidence type="ECO:0000256" key="6">
    <source>
        <dbReference type="PROSITE-ProRule" id="PRU00192"/>
    </source>
</evidence>
<dbReference type="GO" id="GO:0005509">
    <property type="term" value="F:calcium ion binding"/>
    <property type="evidence" value="ECO:0007669"/>
    <property type="project" value="InterPro"/>
</dbReference>
<evidence type="ECO:0000256" key="4">
    <source>
        <dbReference type="ARBA" id="ARBA00022443"/>
    </source>
</evidence>
<dbReference type="PANTHER" id="PTHR46006">
    <property type="entry name" value="RHO GUANINE NUCLEOTIDE EXCHANGE FACTOR AT 64C, ISOFORM A"/>
    <property type="match status" value="1"/>
</dbReference>
<dbReference type="OrthoDB" id="1716625at2759"/>
<dbReference type="CDD" id="cd00174">
    <property type="entry name" value="SH3"/>
    <property type="match status" value="1"/>
</dbReference>
<dbReference type="SMART" id="SM00027">
    <property type="entry name" value="EH"/>
    <property type="match status" value="1"/>
</dbReference>
<dbReference type="InterPro" id="IPR011992">
    <property type="entry name" value="EF-hand-dom_pair"/>
</dbReference>
<dbReference type="InterPro" id="IPR002048">
    <property type="entry name" value="EF_hand_dom"/>
</dbReference>
<feature type="region of interest" description="Disordered" evidence="8">
    <location>
        <begin position="1462"/>
        <end position="1529"/>
    </location>
</feature>
<dbReference type="CDD" id="cd00160">
    <property type="entry name" value="RhoGEF"/>
    <property type="match status" value="1"/>
</dbReference>
<dbReference type="SUPFAM" id="SSF48065">
    <property type="entry name" value="DBL homology domain (DH-domain)"/>
    <property type="match status" value="1"/>
</dbReference>
<dbReference type="Gene3D" id="1.20.900.10">
    <property type="entry name" value="Dbl homology (DH) domain"/>
    <property type="match status" value="1"/>
</dbReference>
<organism evidence="15 16">
    <name type="scientific">Fistulina hepatica ATCC 64428</name>
    <dbReference type="NCBI Taxonomy" id="1128425"/>
    <lineage>
        <taxon>Eukaryota</taxon>
        <taxon>Fungi</taxon>
        <taxon>Dikarya</taxon>
        <taxon>Basidiomycota</taxon>
        <taxon>Agaricomycotina</taxon>
        <taxon>Agaricomycetes</taxon>
        <taxon>Agaricomycetidae</taxon>
        <taxon>Agaricales</taxon>
        <taxon>Fistulinaceae</taxon>
        <taxon>Fistulina</taxon>
    </lineage>
</organism>
<feature type="compositionally biased region" description="Pro residues" evidence="8">
    <location>
        <begin position="1091"/>
        <end position="1116"/>
    </location>
</feature>
<feature type="compositionally biased region" description="Acidic residues" evidence="8">
    <location>
        <begin position="1511"/>
        <end position="1520"/>
    </location>
</feature>
<feature type="domain" description="SH3" evidence="9">
    <location>
        <begin position="1365"/>
        <end position="1425"/>
    </location>
</feature>
<feature type="compositionally biased region" description="Polar residues" evidence="8">
    <location>
        <begin position="945"/>
        <end position="959"/>
    </location>
</feature>
<keyword evidence="7" id="KW-0175">Coiled coil</keyword>
<dbReference type="SUPFAM" id="SSF50729">
    <property type="entry name" value="PH domain-like"/>
    <property type="match status" value="1"/>
</dbReference>
<dbReference type="PROSITE" id="PS50002">
    <property type="entry name" value="SH3"/>
    <property type="match status" value="1"/>
</dbReference>
<evidence type="ECO:0000256" key="1">
    <source>
        <dbReference type="ARBA" id="ARBA00004496"/>
    </source>
</evidence>
<feature type="compositionally biased region" description="Pro residues" evidence="8">
    <location>
        <begin position="1130"/>
        <end position="1139"/>
    </location>
</feature>
<feature type="domain" description="EH" evidence="12">
    <location>
        <begin position="255"/>
        <end position="344"/>
    </location>
</feature>
<dbReference type="Pfam" id="PF00018">
    <property type="entry name" value="SH3_1"/>
    <property type="match status" value="1"/>
</dbReference>
<dbReference type="GO" id="GO:0005085">
    <property type="term" value="F:guanyl-nucleotide exchange factor activity"/>
    <property type="evidence" value="ECO:0007669"/>
    <property type="project" value="InterPro"/>
</dbReference>
<feature type="compositionally biased region" description="Low complexity" evidence="8">
    <location>
        <begin position="17"/>
        <end position="35"/>
    </location>
</feature>
<feature type="compositionally biased region" description="Low complexity" evidence="8">
    <location>
        <begin position="960"/>
        <end position="982"/>
    </location>
</feature>
<evidence type="ECO:0000259" key="14">
    <source>
        <dbReference type="PROSITE" id="PS51082"/>
    </source>
</evidence>
<dbReference type="SUPFAM" id="SSF50044">
    <property type="entry name" value="SH3-domain"/>
    <property type="match status" value="2"/>
</dbReference>
<feature type="compositionally biased region" description="Low complexity" evidence="8">
    <location>
        <begin position="1005"/>
        <end position="1014"/>
    </location>
</feature>
<comment type="subcellular location">
    <subcellularLocation>
        <location evidence="1">Cytoplasm</location>
    </subcellularLocation>
</comment>
<feature type="region of interest" description="Disordered" evidence="8">
    <location>
        <begin position="532"/>
        <end position="842"/>
    </location>
</feature>
<feature type="compositionally biased region" description="Pro residues" evidence="8">
    <location>
        <begin position="898"/>
        <end position="931"/>
    </location>
</feature>
<feature type="compositionally biased region" description="Low complexity" evidence="8">
    <location>
        <begin position="791"/>
        <end position="800"/>
    </location>
</feature>
<feature type="coiled-coil region" evidence="7">
    <location>
        <begin position="420"/>
        <end position="450"/>
    </location>
</feature>
<dbReference type="CDD" id="cd00052">
    <property type="entry name" value="EH"/>
    <property type="match status" value="1"/>
</dbReference>
<evidence type="ECO:0000256" key="8">
    <source>
        <dbReference type="SAM" id="MobiDB-lite"/>
    </source>
</evidence>
<dbReference type="GO" id="GO:0003779">
    <property type="term" value="F:actin binding"/>
    <property type="evidence" value="ECO:0007669"/>
    <property type="project" value="InterPro"/>
</dbReference>
<dbReference type="SMART" id="SM00325">
    <property type="entry name" value="RhoGEF"/>
    <property type="match status" value="1"/>
</dbReference>
<feature type="compositionally biased region" description="Low complexity" evidence="8">
    <location>
        <begin position="1140"/>
        <end position="1152"/>
    </location>
</feature>
<dbReference type="EMBL" id="KN882029">
    <property type="protein sequence ID" value="KIY46490.1"/>
    <property type="molecule type" value="Genomic_DNA"/>
</dbReference>
<dbReference type="PROSITE" id="PS50010">
    <property type="entry name" value="DH_2"/>
    <property type="match status" value="1"/>
</dbReference>
<dbReference type="PROSITE" id="PS50003">
    <property type="entry name" value="PH_DOMAIN"/>
    <property type="match status" value="1"/>
</dbReference>
<feature type="compositionally biased region" description="Pro residues" evidence="8">
    <location>
        <begin position="983"/>
        <end position="1004"/>
    </location>
</feature>
<evidence type="ECO:0000259" key="10">
    <source>
        <dbReference type="PROSITE" id="PS50003"/>
    </source>
</evidence>
<dbReference type="InterPro" id="IPR003124">
    <property type="entry name" value="WH2_dom"/>
</dbReference>
<dbReference type="SMART" id="SM00326">
    <property type="entry name" value="SH3"/>
    <property type="match status" value="2"/>
</dbReference>
<dbReference type="Gene3D" id="2.30.30.40">
    <property type="entry name" value="SH3 Domains"/>
    <property type="match status" value="2"/>
</dbReference>
<feature type="compositionally biased region" description="Low complexity" evidence="8">
    <location>
        <begin position="1077"/>
        <end position="1090"/>
    </location>
</feature>
<dbReference type="InterPro" id="IPR001849">
    <property type="entry name" value="PH_domain"/>
</dbReference>
<proteinExistence type="predicted"/>
<dbReference type="InterPro" id="IPR001452">
    <property type="entry name" value="SH3_domain"/>
</dbReference>
<feature type="compositionally biased region" description="Low complexity" evidence="8">
    <location>
        <begin position="932"/>
        <end position="944"/>
    </location>
</feature>
<feature type="compositionally biased region" description="Gly residues" evidence="8">
    <location>
        <begin position="1067"/>
        <end position="1076"/>
    </location>
</feature>
<protein>
    <recommendedName>
        <fullName evidence="2">Actin cytoskeleton-regulatory complex protein PAN1</fullName>
    </recommendedName>
    <alternativeName>
        <fullName evidence="3">Actin cytoskeleton-regulatory complex protein pan1</fullName>
    </alternativeName>
</protein>
<dbReference type="PRINTS" id="PR01217">
    <property type="entry name" value="PRICHEXTENSN"/>
</dbReference>
<keyword evidence="5" id="KW-0963">Cytoplasm</keyword>
<feature type="region of interest" description="Disordered" evidence="8">
    <location>
        <begin position="1630"/>
        <end position="1654"/>
    </location>
</feature>
<name>A0A0D7A6Z0_9AGAR</name>
<evidence type="ECO:0000259" key="13">
    <source>
        <dbReference type="PROSITE" id="PS50222"/>
    </source>
</evidence>
<feature type="compositionally biased region" description="Low complexity" evidence="8">
    <location>
        <begin position="762"/>
        <end position="773"/>
    </location>
</feature>
<feature type="compositionally biased region" description="Basic and acidic residues" evidence="8">
    <location>
        <begin position="664"/>
        <end position="679"/>
    </location>
</feature>
<evidence type="ECO:0000256" key="3">
    <source>
        <dbReference type="ARBA" id="ARBA00020728"/>
    </source>
</evidence>
<feature type="region of interest" description="Disordered" evidence="8">
    <location>
        <begin position="1252"/>
        <end position="1271"/>
    </location>
</feature>
<dbReference type="InterPro" id="IPR036028">
    <property type="entry name" value="SH3-like_dom_sf"/>
</dbReference>
<keyword evidence="16" id="KW-1185">Reference proteome</keyword>
<feature type="compositionally biased region" description="Basic and acidic residues" evidence="8">
    <location>
        <begin position="716"/>
        <end position="754"/>
    </location>
</feature>
<evidence type="ECO:0000313" key="16">
    <source>
        <dbReference type="Proteomes" id="UP000054144"/>
    </source>
</evidence>
<dbReference type="Pfam" id="PF12763">
    <property type="entry name" value="EH"/>
    <property type="match status" value="1"/>
</dbReference>
<keyword evidence="4 6" id="KW-0728">SH3 domain</keyword>
<evidence type="ECO:0000259" key="12">
    <source>
        <dbReference type="PROSITE" id="PS50031"/>
    </source>
</evidence>
<evidence type="ECO:0000256" key="2">
    <source>
        <dbReference type="ARBA" id="ARBA00015110"/>
    </source>
</evidence>
<dbReference type="GO" id="GO:0005737">
    <property type="term" value="C:cytoplasm"/>
    <property type="evidence" value="ECO:0007669"/>
    <property type="project" value="UniProtKB-SubCell"/>
</dbReference>
<dbReference type="InterPro" id="IPR051480">
    <property type="entry name" value="Endocytic_GEF_Adapter"/>
</dbReference>
<dbReference type="InterPro" id="IPR000219">
    <property type="entry name" value="DH_dom"/>
</dbReference>
<dbReference type="PROSITE" id="PS50222">
    <property type="entry name" value="EF_HAND_2"/>
    <property type="match status" value="1"/>
</dbReference>
<dbReference type="PANTHER" id="PTHR46006:SF6">
    <property type="entry name" value="INTERSECTIN-2 ISOFORM X1"/>
    <property type="match status" value="1"/>
</dbReference>
<evidence type="ECO:0000313" key="15">
    <source>
        <dbReference type="EMBL" id="KIY46490.1"/>
    </source>
</evidence>
<feature type="compositionally biased region" description="Polar residues" evidence="8">
    <location>
        <begin position="885"/>
        <end position="896"/>
    </location>
</feature>
<dbReference type="Gene3D" id="1.10.238.10">
    <property type="entry name" value="EF-hand"/>
    <property type="match status" value="1"/>
</dbReference>
<feature type="region of interest" description="Disordered" evidence="8">
    <location>
        <begin position="1"/>
        <end position="50"/>
    </location>
</feature>
<feature type="compositionally biased region" description="Pro residues" evidence="8">
    <location>
        <begin position="801"/>
        <end position="819"/>
    </location>
</feature>
<dbReference type="SMART" id="SM00233">
    <property type="entry name" value="PH"/>
    <property type="match status" value="1"/>
</dbReference>
<feature type="domain" description="PH" evidence="10">
    <location>
        <begin position="1941"/>
        <end position="2034"/>
    </location>
</feature>
<dbReference type="PROSITE" id="PS51082">
    <property type="entry name" value="WH2"/>
    <property type="match status" value="1"/>
</dbReference>
<feature type="domain" description="WH2" evidence="14">
    <location>
        <begin position="1153"/>
        <end position="1170"/>
    </location>
</feature>
<feature type="compositionally biased region" description="Pro residues" evidence="8">
    <location>
        <begin position="1255"/>
        <end position="1265"/>
    </location>
</feature>
<feature type="domain" description="DH" evidence="11">
    <location>
        <begin position="1721"/>
        <end position="1904"/>
    </location>
</feature>
<evidence type="ECO:0000259" key="11">
    <source>
        <dbReference type="PROSITE" id="PS50010"/>
    </source>
</evidence>
<dbReference type="PROSITE" id="PS50031">
    <property type="entry name" value="EH"/>
    <property type="match status" value="1"/>
</dbReference>
<evidence type="ECO:0000256" key="5">
    <source>
        <dbReference type="ARBA" id="ARBA00022490"/>
    </source>
</evidence>
<dbReference type="InterPro" id="IPR035899">
    <property type="entry name" value="DBL_dom_sf"/>
</dbReference>
<dbReference type="InterPro" id="IPR000261">
    <property type="entry name" value="EH_dom"/>
</dbReference>
<evidence type="ECO:0000256" key="7">
    <source>
        <dbReference type="SAM" id="Coils"/>
    </source>
</evidence>
<feature type="compositionally biased region" description="Basic and acidic residues" evidence="8">
    <location>
        <begin position="539"/>
        <end position="556"/>
    </location>
</feature>
<dbReference type="SUPFAM" id="SSF47473">
    <property type="entry name" value="EF-hand"/>
    <property type="match status" value="1"/>
</dbReference>
<feature type="compositionally biased region" description="Basic and acidic residues" evidence="8">
    <location>
        <begin position="563"/>
        <end position="648"/>
    </location>
</feature>
<dbReference type="InterPro" id="IPR011993">
    <property type="entry name" value="PH-like_dom_sf"/>
</dbReference>
<dbReference type="Gene3D" id="2.30.29.30">
    <property type="entry name" value="Pleckstrin-homology domain (PH domain)/Phosphotyrosine-binding domain (PTB)"/>
    <property type="match status" value="1"/>
</dbReference>
<dbReference type="Pfam" id="PF02205">
    <property type="entry name" value="WH2"/>
    <property type="match status" value="1"/>
</dbReference>
<dbReference type="GO" id="GO:0035025">
    <property type="term" value="P:positive regulation of Rho protein signal transduction"/>
    <property type="evidence" value="ECO:0007669"/>
    <property type="project" value="TreeGrafter"/>
</dbReference>
<feature type="compositionally biased region" description="Polar residues" evidence="8">
    <location>
        <begin position="36"/>
        <end position="48"/>
    </location>
</feature>
<dbReference type="Pfam" id="PF14604">
    <property type="entry name" value="SH3_9"/>
    <property type="match status" value="1"/>
</dbReference>
<dbReference type="Pfam" id="PF16652">
    <property type="entry name" value="PH_13"/>
    <property type="match status" value="1"/>
</dbReference>
<evidence type="ECO:0000259" key="9">
    <source>
        <dbReference type="PROSITE" id="PS50002"/>
    </source>
</evidence>